<sequence length="100" mass="11471">QIICRLSPSKRVNIEEYARCPKLERIVRVGINKGEIEEFGSADLTNVSKSVCEKCEHLVKIEEIENEYDCTFKTGCDNNFLAIMFCTSLDCEECKETIKK</sequence>
<accession>X1L8T0</accession>
<proteinExistence type="predicted"/>
<feature type="non-terminal residue" evidence="1">
    <location>
        <position position="1"/>
    </location>
</feature>
<dbReference type="EMBL" id="BARU01047379">
    <property type="protein sequence ID" value="GAH98834.1"/>
    <property type="molecule type" value="Genomic_DNA"/>
</dbReference>
<comment type="caution">
    <text evidence="1">The sequence shown here is derived from an EMBL/GenBank/DDBJ whole genome shotgun (WGS) entry which is preliminary data.</text>
</comment>
<organism evidence="1">
    <name type="scientific">marine sediment metagenome</name>
    <dbReference type="NCBI Taxonomy" id="412755"/>
    <lineage>
        <taxon>unclassified sequences</taxon>
        <taxon>metagenomes</taxon>
        <taxon>ecological metagenomes</taxon>
    </lineage>
</organism>
<dbReference type="AlphaFoldDB" id="X1L8T0"/>
<protein>
    <submittedName>
        <fullName evidence="1">Uncharacterized protein</fullName>
    </submittedName>
</protein>
<reference evidence="1" key="1">
    <citation type="journal article" date="2014" name="Front. Microbiol.">
        <title>High frequency of phylogenetically diverse reductive dehalogenase-homologous genes in deep subseafloor sedimentary metagenomes.</title>
        <authorList>
            <person name="Kawai M."/>
            <person name="Futagami T."/>
            <person name="Toyoda A."/>
            <person name="Takaki Y."/>
            <person name="Nishi S."/>
            <person name="Hori S."/>
            <person name="Arai W."/>
            <person name="Tsubouchi T."/>
            <person name="Morono Y."/>
            <person name="Uchiyama I."/>
            <person name="Ito T."/>
            <person name="Fujiyama A."/>
            <person name="Inagaki F."/>
            <person name="Takami H."/>
        </authorList>
    </citation>
    <scope>NUCLEOTIDE SEQUENCE</scope>
    <source>
        <strain evidence="1">Expedition CK06-06</strain>
    </source>
</reference>
<gene>
    <name evidence="1" type="ORF">S03H2_71024</name>
</gene>
<evidence type="ECO:0000313" key="1">
    <source>
        <dbReference type="EMBL" id="GAH98834.1"/>
    </source>
</evidence>
<name>X1L8T0_9ZZZZ</name>